<evidence type="ECO:0000256" key="6">
    <source>
        <dbReference type="ARBA" id="ARBA00022618"/>
    </source>
</evidence>
<evidence type="ECO:0000256" key="8">
    <source>
        <dbReference type="ARBA" id="ARBA00022776"/>
    </source>
</evidence>
<keyword evidence="6" id="KW-0132">Cell division</keyword>
<sequence>MAADPSRRRPEHHPAVSDVLSTLTEARGTLADVQRRLDLEFREAYPDHVSILVTLLRNRFFPFLADGIRRRRLQANPAKLVARVKRVVEQAAALKEMSRDLLTQKQELIDQIRVSLMAQRRMTQRLLAASGLPPISDEDETVHNSLNEVIQDWTAQVSPITREIEDLDKKKDANQIFFSTIM</sequence>
<keyword evidence="12" id="KW-0137">Centromere</keyword>
<comment type="subcellular location">
    <subcellularLocation>
        <location evidence="2">Chromosome</location>
        <location evidence="2">Centromere</location>
        <location evidence="2">Kinetochore</location>
    </subcellularLocation>
    <subcellularLocation>
        <location evidence="1">Cytoplasm</location>
        <location evidence="1">Cytoskeleton</location>
        <location evidence="1">Spindle</location>
    </subcellularLocation>
</comment>
<dbReference type="Proteomes" id="UP000604825">
    <property type="component" value="Unassembled WGS sequence"/>
</dbReference>
<evidence type="ECO:0000256" key="11">
    <source>
        <dbReference type="ARBA" id="ARBA00023306"/>
    </source>
</evidence>
<evidence type="ECO:0000256" key="13">
    <source>
        <dbReference type="ARBA" id="ARBA00029651"/>
    </source>
</evidence>
<dbReference type="InterPro" id="IPR026762">
    <property type="entry name" value="Ska2"/>
</dbReference>
<evidence type="ECO:0000256" key="12">
    <source>
        <dbReference type="ARBA" id="ARBA00023328"/>
    </source>
</evidence>
<evidence type="ECO:0000256" key="3">
    <source>
        <dbReference type="ARBA" id="ARBA00010684"/>
    </source>
</evidence>
<keyword evidence="10" id="KW-0206">Cytoskeleton</keyword>
<evidence type="ECO:0000259" key="14">
    <source>
        <dbReference type="Pfam" id="PF16740"/>
    </source>
</evidence>
<keyword evidence="9" id="KW-0995">Kinetochore</keyword>
<evidence type="ECO:0000256" key="4">
    <source>
        <dbReference type="ARBA" id="ARBA00022454"/>
    </source>
</evidence>
<dbReference type="InterPro" id="IPR042091">
    <property type="entry name" value="Ska2_N"/>
</dbReference>
<evidence type="ECO:0000256" key="2">
    <source>
        <dbReference type="ARBA" id="ARBA00004629"/>
    </source>
</evidence>
<reference evidence="15" key="1">
    <citation type="submission" date="2020-10" db="EMBL/GenBank/DDBJ databases">
        <authorList>
            <person name="Han B."/>
            <person name="Lu T."/>
            <person name="Zhao Q."/>
            <person name="Huang X."/>
            <person name="Zhao Y."/>
        </authorList>
    </citation>
    <scope>NUCLEOTIDE SEQUENCE</scope>
</reference>
<name>A0A811PSB6_9POAL</name>
<feature type="domain" description="Ska2 N-terminal" evidence="14">
    <location>
        <begin position="74"/>
        <end position="147"/>
    </location>
</feature>
<comment type="caution">
    <text evidence="15">The sequence shown here is derived from an EMBL/GenBank/DDBJ whole genome shotgun (WGS) entry which is preliminary data.</text>
</comment>
<dbReference type="Pfam" id="PF16740">
    <property type="entry name" value="SKA2"/>
    <property type="match status" value="1"/>
</dbReference>
<dbReference type="AlphaFoldDB" id="A0A811PSB6"/>
<dbReference type="PANTHER" id="PTHR32017">
    <property type="entry name" value="SPINDLE AND KINETOCHORE-ASSOCIATED PROTEIN 2"/>
    <property type="match status" value="1"/>
</dbReference>
<dbReference type="GO" id="GO:0000940">
    <property type="term" value="C:outer kinetochore"/>
    <property type="evidence" value="ECO:0007669"/>
    <property type="project" value="InterPro"/>
</dbReference>
<keyword evidence="5" id="KW-0963">Cytoplasm</keyword>
<accession>A0A811PSB6</accession>
<keyword evidence="4" id="KW-0158">Chromosome</keyword>
<dbReference type="OrthoDB" id="193920at2759"/>
<evidence type="ECO:0000313" key="16">
    <source>
        <dbReference type="Proteomes" id="UP000604825"/>
    </source>
</evidence>
<protein>
    <recommendedName>
        <fullName evidence="13">Protein FAM33A</fullName>
    </recommendedName>
</protein>
<evidence type="ECO:0000313" key="15">
    <source>
        <dbReference type="EMBL" id="CAD6249149.1"/>
    </source>
</evidence>
<dbReference type="Gene3D" id="6.10.250.1380">
    <property type="match status" value="1"/>
</dbReference>
<evidence type="ECO:0000256" key="9">
    <source>
        <dbReference type="ARBA" id="ARBA00022838"/>
    </source>
</evidence>
<keyword evidence="16" id="KW-1185">Reference proteome</keyword>
<keyword evidence="11" id="KW-0131">Cell cycle</keyword>
<organism evidence="15 16">
    <name type="scientific">Miscanthus lutarioriparius</name>
    <dbReference type="NCBI Taxonomy" id="422564"/>
    <lineage>
        <taxon>Eukaryota</taxon>
        <taxon>Viridiplantae</taxon>
        <taxon>Streptophyta</taxon>
        <taxon>Embryophyta</taxon>
        <taxon>Tracheophyta</taxon>
        <taxon>Spermatophyta</taxon>
        <taxon>Magnoliopsida</taxon>
        <taxon>Liliopsida</taxon>
        <taxon>Poales</taxon>
        <taxon>Poaceae</taxon>
        <taxon>PACMAD clade</taxon>
        <taxon>Panicoideae</taxon>
        <taxon>Andropogonodae</taxon>
        <taxon>Andropogoneae</taxon>
        <taxon>Saccharinae</taxon>
        <taxon>Miscanthus</taxon>
    </lineage>
</organism>
<dbReference type="GO" id="GO:0000278">
    <property type="term" value="P:mitotic cell cycle"/>
    <property type="evidence" value="ECO:0007669"/>
    <property type="project" value="TreeGrafter"/>
</dbReference>
<dbReference type="GO" id="GO:0007059">
    <property type="term" value="P:chromosome segregation"/>
    <property type="evidence" value="ECO:0007669"/>
    <property type="project" value="InterPro"/>
</dbReference>
<keyword evidence="7" id="KW-0493">Microtubule</keyword>
<gene>
    <name evidence="15" type="ORF">NCGR_LOCUS32993</name>
</gene>
<dbReference type="EMBL" id="CAJGYO010000008">
    <property type="protein sequence ID" value="CAD6249149.1"/>
    <property type="molecule type" value="Genomic_DNA"/>
</dbReference>
<dbReference type="GO" id="GO:0005876">
    <property type="term" value="C:spindle microtubule"/>
    <property type="evidence" value="ECO:0007669"/>
    <property type="project" value="InterPro"/>
</dbReference>
<keyword evidence="8" id="KW-0498">Mitosis</keyword>
<evidence type="ECO:0000256" key="10">
    <source>
        <dbReference type="ARBA" id="ARBA00023212"/>
    </source>
</evidence>
<evidence type="ECO:0000256" key="7">
    <source>
        <dbReference type="ARBA" id="ARBA00022701"/>
    </source>
</evidence>
<dbReference type="GO" id="GO:0051301">
    <property type="term" value="P:cell division"/>
    <property type="evidence" value="ECO:0007669"/>
    <property type="project" value="UniProtKB-KW"/>
</dbReference>
<evidence type="ECO:0000256" key="1">
    <source>
        <dbReference type="ARBA" id="ARBA00004186"/>
    </source>
</evidence>
<dbReference type="PANTHER" id="PTHR32017:SF3">
    <property type="entry name" value="SPINDLE AND KINETOCHORE-ASSOCIATED PROTEIN 2"/>
    <property type="match status" value="1"/>
</dbReference>
<evidence type="ECO:0000256" key="5">
    <source>
        <dbReference type="ARBA" id="ARBA00022490"/>
    </source>
</evidence>
<proteinExistence type="inferred from homology"/>
<dbReference type="GO" id="GO:0008017">
    <property type="term" value="F:microtubule binding"/>
    <property type="evidence" value="ECO:0007669"/>
    <property type="project" value="InterPro"/>
</dbReference>
<comment type="similarity">
    <text evidence="3">Belongs to the SKA2 family.</text>
</comment>